<feature type="transmembrane region" description="Helical" evidence="6">
    <location>
        <begin position="157"/>
        <end position="176"/>
    </location>
</feature>
<keyword evidence="3 6" id="KW-0812">Transmembrane</keyword>
<dbReference type="Proteomes" id="UP001256673">
    <property type="component" value="Unassembled WGS sequence"/>
</dbReference>
<sequence length="413" mass="42344">MSDSPTQAPANGGGLTWILGATVVAGGLGYLIQAAVPAFLTGEQYVVFSVFWSVVYLVVSGLAGVQQETTRASRSSDTGRGWPILRRFASIYAVGAALVIAASAFFWAPRVFGDHAVALVAALAAAAVGYTFVAVISGALYGVRDWRGVAGMTVTDAVLRAITVGVAVVLGLGVAVTGWAVALPFAAAAAILWIVTGRGIRNRVEVDATLRVLLRQSLQTVGASIATGVMISGLPFLLGIAPLGVDAALLASLILVITLTRAPLVIPLLALQSYLVVTLRDHPAQARRRVLTWGAGLLALTAVLAGLAVYVGPWVVGLLYGERYELPSGAYAAIVGSAGLTGLLCITGPAVLSAQRHTAYLAGWATASVVTVATLFVPIDGLTRVLVALVAGPIVGVVVHAVTIARRRPTATA</sequence>
<feature type="transmembrane region" description="Helical" evidence="6">
    <location>
        <begin position="290"/>
        <end position="311"/>
    </location>
</feature>
<evidence type="ECO:0000313" key="7">
    <source>
        <dbReference type="EMBL" id="MDU0325426.1"/>
    </source>
</evidence>
<keyword evidence="5 6" id="KW-0472">Membrane</keyword>
<keyword evidence="4 6" id="KW-1133">Transmembrane helix</keyword>
<evidence type="ECO:0000256" key="4">
    <source>
        <dbReference type="ARBA" id="ARBA00022989"/>
    </source>
</evidence>
<name>A0ABU3RRA8_9MICO</name>
<evidence type="ECO:0000256" key="6">
    <source>
        <dbReference type="SAM" id="Phobius"/>
    </source>
</evidence>
<comment type="subcellular location">
    <subcellularLocation>
        <location evidence="1">Cell membrane</location>
        <topology evidence="1">Multi-pass membrane protein</topology>
    </subcellularLocation>
</comment>
<evidence type="ECO:0000256" key="5">
    <source>
        <dbReference type="ARBA" id="ARBA00023136"/>
    </source>
</evidence>
<feature type="transmembrane region" description="Helical" evidence="6">
    <location>
        <begin position="115"/>
        <end position="136"/>
    </location>
</feature>
<reference evidence="7 8" key="1">
    <citation type="submission" date="2023-09" db="EMBL/GenBank/DDBJ databases">
        <title>Microbacterium fusihabitans sp. nov., Microbacterium phycihabitans sp. nov., and Microbacterium cervinum sp. nov., isolated from dried seaweeds of beach.</title>
        <authorList>
            <person name="Lee S.D."/>
        </authorList>
    </citation>
    <scope>NUCLEOTIDE SEQUENCE [LARGE SCALE GENOMIC DNA]</scope>
    <source>
        <strain evidence="7 8">KSW2-21</strain>
    </source>
</reference>
<feature type="transmembrane region" description="Helical" evidence="6">
    <location>
        <begin position="45"/>
        <end position="65"/>
    </location>
</feature>
<gene>
    <name evidence="7" type="ORF">RWH43_01530</name>
</gene>
<evidence type="ECO:0000256" key="3">
    <source>
        <dbReference type="ARBA" id="ARBA00022692"/>
    </source>
</evidence>
<feature type="transmembrane region" description="Helical" evidence="6">
    <location>
        <begin position="331"/>
        <end position="352"/>
    </location>
</feature>
<evidence type="ECO:0000313" key="8">
    <source>
        <dbReference type="Proteomes" id="UP001256673"/>
    </source>
</evidence>
<dbReference type="PANTHER" id="PTHR30250">
    <property type="entry name" value="PST FAMILY PREDICTED COLANIC ACID TRANSPORTER"/>
    <property type="match status" value="1"/>
</dbReference>
<dbReference type="PANTHER" id="PTHR30250:SF11">
    <property type="entry name" value="O-ANTIGEN TRANSPORTER-RELATED"/>
    <property type="match status" value="1"/>
</dbReference>
<comment type="caution">
    <text evidence="7">The sequence shown here is derived from an EMBL/GenBank/DDBJ whole genome shotgun (WGS) entry which is preliminary data.</text>
</comment>
<keyword evidence="8" id="KW-1185">Reference proteome</keyword>
<feature type="transmembrane region" description="Helical" evidence="6">
    <location>
        <begin position="385"/>
        <end position="405"/>
    </location>
</feature>
<feature type="transmembrane region" description="Helical" evidence="6">
    <location>
        <begin position="89"/>
        <end position="109"/>
    </location>
</feature>
<evidence type="ECO:0008006" key="9">
    <source>
        <dbReference type="Google" id="ProtNLM"/>
    </source>
</evidence>
<protein>
    <recommendedName>
        <fullName evidence="9">Polysaccharide biosynthesis protein</fullName>
    </recommendedName>
</protein>
<feature type="transmembrane region" description="Helical" evidence="6">
    <location>
        <begin position="221"/>
        <end position="241"/>
    </location>
</feature>
<dbReference type="InterPro" id="IPR050833">
    <property type="entry name" value="Poly_Biosynth_Transport"/>
</dbReference>
<evidence type="ECO:0000256" key="1">
    <source>
        <dbReference type="ARBA" id="ARBA00004651"/>
    </source>
</evidence>
<feature type="transmembrane region" description="Helical" evidence="6">
    <location>
        <begin position="247"/>
        <end position="269"/>
    </location>
</feature>
<feature type="transmembrane region" description="Helical" evidence="6">
    <location>
        <begin position="359"/>
        <end position="379"/>
    </location>
</feature>
<proteinExistence type="predicted"/>
<dbReference type="RefSeq" id="WP_316000482.1">
    <property type="nucleotide sequence ID" value="NZ_JAWDIU010000001.1"/>
</dbReference>
<accession>A0ABU3RRA8</accession>
<keyword evidence="2" id="KW-1003">Cell membrane</keyword>
<feature type="transmembrane region" description="Helical" evidence="6">
    <location>
        <begin position="12"/>
        <end position="33"/>
    </location>
</feature>
<feature type="transmembrane region" description="Helical" evidence="6">
    <location>
        <begin position="182"/>
        <end position="200"/>
    </location>
</feature>
<dbReference type="EMBL" id="JAWDIU010000001">
    <property type="protein sequence ID" value="MDU0325426.1"/>
    <property type="molecule type" value="Genomic_DNA"/>
</dbReference>
<evidence type="ECO:0000256" key="2">
    <source>
        <dbReference type="ARBA" id="ARBA00022475"/>
    </source>
</evidence>
<organism evidence="7 8">
    <name type="scientific">Microbacterium algihabitans</name>
    <dbReference type="NCBI Taxonomy" id="3075992"/>
    <lineage>
        <taxon>Bacteria</taxon>
        <taxon>Bacillati</taxon>
        <taxon>Actinomycetota</taxon>
        <taxon>Actinomycetes</taxon>
        <taxon>Micrococcales</taxon>
        <taxon>Microbacteriaceae</taxon>
        <taxon>Microbacterium</taxon>
    </lineage>
</organism>